<dbReference type="AlphaFoldDB" id="A0A8J3EQX6"/>
<dbReference type="PANTHER" id="PTHR37694">
    <property type="entry name" value="SLR8022 PROTEIN"/>
    <property type="match status" value="1"/>
</dbReference>
<feature type="compositionally biased region" description="Basic and acidic residues" evidence="1">
    <location>
        <begin position="1"/>
        <end position="11"/>
    </location>
</feature>
<name>A0A8J3EQX6_9ACTN</name>
<dbReference type="Proteomes" id="UP000650511">
    <property type="component" value="Unassembled WGS sequence"/>
</dbReference>
<accession>A0A8J3EQX6</accession>
<sequence>MPFRGSDRDGTRQSGAHMNEQASSNPNVDERTPTPPVDLQEVGTQLMEEARGHDSGRAALTLTPTGGGPLKQTLLALCAGQGLAEHPSPGPATIQVLTGVGTLTSGGDELRLTPGSWAPVPLDRHAVSAEEDLLALLTVVPGTR</sequence>
<dbReference type="InterPro" id="IPR014710">
    <property type="entry name" value="RmlC-like_jellyroll"/>
</dbReference>
<comment type="caution">
    <text evidence="2">The sequence shown here is derived from an EMBL/GenBank/DDBJ whole genome shotgun (WGS) entry which is preliminary data.</text>
</comment>
<evidence type="ECO:0000256" key="1">
    <source>
        <dbReference type="SAM" id="MobiDB-lite"/>
    </source>
</evidence>
<reference evidence="2" key="1">
    <citation type="journal article" date="2014" name="Int. J. Syst. Evol. Microbiol.">
        <title>Complete genome sequence of Corynebacterium casei LMG S-19264T (=DSM 44701T), isolated from a smear-ripened cheese.</title>
        <authorList>
            <consortium name="US DOE Joint Genome Institute (JGI-PGF)"/>
            <person name="Walter F."/>
            <person name="Albersmeier A."/>
            <person name="Kalinowski J."/>
            <person name="Ruckert C."/>
        </authorList>
    </citation>
    <scope>NUCLEOTIDE SEQUENCE</scope>
    <source>
        <strain evidence="2">CGMCC 1.14988</strain>
    </source>
</reference>
<organism evidence="2 3">
    <name type="scientific">Egicoccus halophilus</name>
    <dbReference type="NCBI Taxonomy" id="1670830"/>
    <lineage>
        <taxon>Bacteria</taxon>
        <taxon>Bacillati</taxon>
        <taxon>Actinomycetota</taxon>
        <taxon>Nitriliruptoria</taxon>
        <taxon>Egicoccales</taxon>
        <taxon>Egicoccaceae</taxon>
        <taxon>Egicoccus</taxon>
    </lineage>
</organism>
<proteinExistence type="predicted"/>
<keyword evidence="3" id="KW-1185">Reference proteome</keyword>
<dbReference type="InterPro" id="IPR011051">
    <property type="entry name" value="RmlC_Cupin_sf"/>
</dbReference>
<evidence type="ECO:0000313" key="2">
    <source>
        <dbReference type="EMBL" id="GGI03623.1"/>
    </source>
</evidence>
<reference evidence="2" key="2">
    <citation type="submission" date="2020-09" db="EMBL/GenBank/DDBJ databases">
        <authorList>
            <person name="Sun Q."/>
            <person name="Zhou Y."/>
        </authorList>
    </citation>
    <scope>NUCLEOTIDE SEQUENCE</scope>
    <source>
        <strain evidence="2">CGMCC 1.14988</strain>
    </source>
</reference>
<evidence type="ECO:0008006" key="4">
    <source>
        <dbReference type="Google" id="ProtNLM"/>
    </source>
</evidence>
<protein>
    <recommendedName>
        <fullName evidence="4">Cupin domain protein</fullName>
    </recommendedName>
</protein>
<dbReference type="PANTHER" id="PTHR37694:SF1">
    <property type="entry name" value="SLR8022 PROTEIN"/>
    <property type="match status" value="1"/>
</dbReference>
<dbReference type="Gene3D" id="2.60.120.10">
    <property type="entry name" value="Jelly Rolls"/>
    <property type="match status" value="1"/>
</dbReference>
<gene>
    <name evidence="2" type="ORF">GCM10011354_04960</name>
</gene>
<feature type="compositionally biased region" description="Polar residues" evidence="1">
    <location>
        <begin position="12"/>
        <end position="27"/>
    </location>
</feature>
<dbReference type="SUPFAM" id="SSF51182">
    <property type="entry name" value="RmlC-like cupins"/>
    <property type="match status" value="1"/>
</dbReference>
<dbReference type="CDD" id="cd02230">
    <property type="entry name" value="cupin_HP0902-like"/>
    <property type="match status" value="1"/>
</dbReference>
<evidence type="ECO:0000313" key="3">
    <source>
        <dbReference type="Proteomes" id="UP000650511"/>
    </source>
</evidence>
<feature type="region of interest" description="Disordered" evidence="1">
    <location>
        <begin position="1"/>
        <end position="40"/>
    </location>
</feature>
<dbReference type="EMBL" id="BMHA01000002">
    <property type="protein sequence ID" value="GGI03623.1"/>
    <property type="molecule type" value="Genomic_DNA"/>
</dbReference>